<feature type="domain" description="Glycoside hydrolase family 3 C-terminal" evidence="3">
    <location>
        <begin position="78"/>
        <end position="256"/>
    </location>
</feature>
<dbReference type="GO" id="GO:0009044">
    <property type="term" value="F:xylan 1,4-beta-xylosidase activity"/>
    <property type="evidence" value="ECO:0007669"/>
    <property type="project" value="InterPro"/>
</dbReference>
<dbReference type="GO" id="GO:0031222">
    <property type="term" value="P:arabinan catabolic process"/>
    <property type="evidence" value="ECO:0007669"/>
    <property type="project" value="TreeGrafter"/>
</dbReference>
<dbReference type="InterPro" id="IPR017853">
    <property type="entry name" value="GH"/>
</dbReference>
<evidence type="ECO:0000256" key="2">
    <source>
        <dbReference type="ARBA" id="ARBA00023295"/>
    </source>
</evidence>
<dbReference type="SUPFAM" id="SSF52279">
    <property type="entry name" value="Beta-D-glucan exohydrolase, C-terminal domain"/>
    <property type="match status" value="1"/>
</dbReference>
<accession>A0A426YJ31</accession>
<dbReference type="PANTHER" id="PTHR42721">
    <property type="entry name" value="SUGAR HYDROLASE-RELATED"/>
    <property type="match status" value="1"/>
</dbReference>
<organism evidence="4 5">
    <name type="scientific">Ensete ventricosum</name>
    <name type="common">Abyssinian banana</name>
    <name type="synonym">Musa ensete</name>
    <dbReference type="NCBI Taxonomy" id="4639"/>
    <lineage>
        <taxon>Eukaryota</taxon>
        <taxon>Viridiplantae</taxon>
        <taxon>Streptophyta</taxon>
        <taxon>Embryophyta</taxon>
        <taxon>Tracheophyta</taxon>
        <taxon>Spermatophyta</taxon>
        <taxon>Magnoliopsida</taxon>
        <taxon>Liliopsida</taxon>
        <taxon>Zingiberales</taxon>
        <taxon>Musaceae</taxon>
        <taxon>Ensete</taxon>
    </lineage>
</organism>
<dbReference type="Proteomes" id="UP000287651">
    <property type="component" value="Unassembled WGS sequence"/>
</dbReference>
<dbReference type="EMBL" id="AMZH03012091">
    <property type="protein sequence ID" value="RRT51696.1"/>
    <property type="molecule type" value="Genomic_DNA"/>
</dbReference>
<reference evidence="4 5" key="1">
    <citation type="journal article" date="2014" name="Agronomy (Basel)">
        <title>A Draft Genome Sequence for Ensete ventricosum, the Drought-Tolerant Tree Against Hunger.</title>
        <authorList>
            <person name="Harrison J."/>
            <person name="Moore K.A."/>
            <person name="Paszkiewicz K."/>
            <person name="Jones T."/>
            <person name="Grant M."/>
            <person name="Ambacheew D."/>
            <person name="Muzemil S."/>
            <person name="Studholme D.J."/>
        </authorList>
    </citation>
    <scope>NUCLEOTIDE SEQUENCE [LARGE SCALE GENOMIC DNA]</scope>
</reference>
<dbReference type="Gene3D" id="3.40.50.1700">
    <property type="entry name" value="Glycoside hydrolase family 3 C-terminal domain"/>
    <property type="match status" value="1"/>
</dbReference>
<proteinExistence type="predicted"/>
<protein>
    <recommendedName>
        <fullName evidence="3">Glycoside hydrolase family 3 C-terminal domain-containing protein</fullName>
    </recommendedName>
</protein>
<comment type="caution">
    <text evidence="4">The sequence shown here is derived from an EMBL/GenBank/DDBJ whole genome shotgun (WGS) entry which is preliminary data.</text>
</comment>
<sequence length="263" mass="28640">MDINCGMYLLRFTESAVKSGKVQEEDIDRALLNLFSVQLRLGVFDGDHAKHRFGHLGPSDICTQEHRELALEAVRQGIVLLKNEEDFLPLRKHEVSSVAIIGPAASSTSVYGGDYTGFPCNPTSFLEGLRSYVPRTTFAAGCMDMPCETTVGFEEAIDIAKDADIVVMVAGLNLTEETEDLDRHSLLLPGKQMDLIRSITSVSKKPLILVLIGGGPVDVSFAKEDPFVASILWIGYPGEVGGQALAEALFGDLNPGHLIDHYY</sequence>
<dbReference type="AlphaFoldDB" id="A0A426YJ31"/>
<keyword evidence="2" id="KW-0326">Glycosidase</keyword>
<dbReference type="GO" id="GO:0046556">
    <property type="term" value="F:alpha-L-arabinofuranosidase activity"/>
    <property type="evidence" value="ECO:0007669"/>
    <property type="project" value="TreeGrafter"/>
</dbReference>
<gene>
    <name evidence="4" type="ORF">B296_00033723</name>
</gene>
<dbReference type="GO" id="GO:0045493">
    <property type="term" value="P:xylan catabolic process"/>
    <property type="evidence" value="ECO:0007669"/>
    <property type="project" value="InterPro"/>
</dbReference>
<evidence type="ECO:0000313" key="4">
    <source>
        <dbReference type="EMBL" id="RRT51696.1"/>
    </source>
</evidence>
<dbReference type="PANTHER" id="PTHR42721:SF1">
    <property type="entry name" value="BETA-D-XYLOSIDASE 6-RELATED"/>
    <property type="match status" value="1"/>
</dbReference>
<evidence type="ECO:0000259" key="3">
    <source>
        <dbReference type="Pfam" id="PF01915"/>
    </source>
</evidence>
<dbReference type="SUPFAM" id="SSF51445">
    <property type="entry name" value="(Trans)glycosidases"/>
    <property type="match status" value="1"/>
</dbReference>
<name>A0A426YJ31_ENSVE</name>
<keyword evidence="1" id="KW-0378">Hydrolase</keyword>
<evidence type="ECO:0000256" key="1">
    <source>
        <dbReference type="ARBA" id="ARBA00022801"/>
    </source>
</evidence>
<evidence type="ECO:0000313" key="5">
    <source>
        <dbReference type="Proteomes" id="UP000287651"/>
    </source>
</evidence>
<dbReference type="InterPro" id="IPR036881">
    <property type="entry name" value="Glyco_hydro_3_C_sf"/>
</dbReference>
<dbReference type="InterPro" id="IPR044993">
    <property type="entry name" value="BXL"/>
</dbReference>
<dbReference type="Pfam" id="PF01915">
    <property type="entry name" value="Glyco_hydro_3_C"/>
    <property type="match status" value="1"/>
</dbReference>
<dbReference type="InterPro" id="IPR002772">
    <property type="entry name" value="Glyco_hydro_3_C"/>
</dbReference>